<accession>A0A3M9N0T8</accession>
<keyword evidence="10" id="KW-1185">Reference proteome</keyword>
<evidence type="ECO:0000313" key="10">
    <source>
        <dbReference type="Proteomes" id="UP000272117"/>
    </source>
</evidence>
<dbReference type="EMBL" id="RJJD01000001">
    <property type="protein sequence ID" value="RNI31392.1"/>
    <property type="molecule type" value="Genomic_DNA"/>
</dbReference>
<dbReference type="SUPFAM" id="SSF49464">
    <property type="entry name" value="Carboxypeptidase regulatory domain-like"/>
    <property type="match status" value="1"/>
</dbReference>
<dbReference type="AlphaFoldDB" id="A0A3M9N0T8"/>
<evidence type="ECO:0000256" key="3">
    <source>
        <dbReference type="ARBA" id="ARBA00022452"/>
    </source>
</evidence>
<comment type="caution">
    <text evidence="9">The sequence shown here is derived from an EMBL/GenBank/DDBJ whole genome shotgun (WGS) entry which is preliminary data.</text>
</comment>
<dbReference type="Gene3D" id="2.60.40.1120">
    <property type="entry name" value="Carboxypeptidase-like, regulatory domain"/>
    <property type="match status" value="1"/>
</dbReference>
<dbReference type="Gene3D" id="2.40.170.20">
    <property type="entry name" value="TonB-dependent receptor, beta-barrel domain"/>
    <property type="match status" value="1"/>
</dbReference>
<dbReference type="RefSeq" id="WP_123125295.1">
    <property type="nucleotide sequence ID" value="NZ_RJJD01000001.1"/>
</dbReference>
<dbReference type="InterPro" id="IPR037066">
    <property type="entry name" value="Plug_dom_sf"/>
</dbReference>
<dbReference type="GO" id="GO:0009279">
    <property type="term" value="C:cell outer membrane"/>
    <property type="evidence" value="ECO:0007669"/>
    <property type="project" value="UniProtKB-SubCell"/>
</dbReference>
<dbReference type="NCBIfam" id="TIGR04057">
    <property type="entry name" value="SusC_RagA_signa"/>
    <property type="match status" value="1"/>
</dbReference>
<name>A0A3M9N0T8_9BACT</name>
<evidence type="ECO:0000256" key="4">
    <source>
        <dbReference type="ARBA" id="ARBA00022692"/>
    </source>
</evidence>
<dbReference type="FunFam" id="2.170.130.10:FF:000008">
    <property type="entry name" value="SusC/RagA family TonB-linked outer membrane protein"/>
    <property type="match status" value="1"/>
</dbReference>
<dbReference type="Proteomes" id="UP000272117">
    <property type="component" value="Unassembled WGS sequence"/>
</dbReference>
<dbReference type="OrthoDB" id="9768177at2"/>
<keyword evidence="4 7" id="KW-0812">Transmembrane</keyword>
<dbReference type="InterPro" id="IPR023996">
    <property type="entry name" value="TonB-dep_OMP_SusC/RagA"/>
</dbReference>
<evidence type="ECO:0000256" key="2">
    <source>
        <dbReference type="ARBA" id="ARBA00022448"/>
    </source>
</evidence>
<evidence type="ECO:0000256" key="5">
    <source>
        <dbReference type="ARBA" id="ARBA00023136"/>
    </source>
</evidence>
<gene>
    <name evidence="9" type="ORF">EFB08_02375</name>
</gene>
<evidence type="ECO:0000259" key="8">
    <source>
        <dbReference type="Pfam" id="PF07715"/>
    </source>
</evidence>
<comment type="subcellular location">
    <subcellularLocation>
        <location evidence="1 7">Cell outer membrane</location>
        <topology evidence="1 7">Multi-pass membrane protein</topology>
    </subcellularLocation>
</comment>
<keyword evidence="9" id="KW-0675">Receptor</keyword>
<proteinExistence type="inferred from homology"/>
<dbReference type="PROSITE" id="PS52016">
    <property type="entry name" value="TONB_DEPENDENT_REC_3"/>
    <property type="match status" value="1"/>
</dbReference>
<comment type="similarity">
    <text evidence="7">Belongs to the TonB-dependent receptor family.</text>
</comment>
<feature type="domain" description="TonB-dependent receptor plug" evidence="8">
    <location>
        <begin position="121"/>
        <end position="228"/>
    </location>
</feature>
<keyword evidence="5 7" id="KW-0472">Membrane</keyword>
<reference evidence="9 10" key="1">
    <citation type="submission" date="2018-11" db="EMBL/GenBank/DDBJ databases">
        <title>Rufibacter latericius sp. nov., isolated from water in Baiyang Lake.</title>
        <authorList>
            <person name="Yang Y."/>
        </authorList>
    </citation>
    <scope>NUCLEOTIDE SEQUENCE [LARGE SCALE GENOMIC DNA]</scope>
    <source>
        <strain evidence="9 10">R-22-1c-1</strain>
    </source>
</reference>
<evidence type="ECO:0000256" key="7">
    <source>
        <dbReference type="PROSITE-ProRule" id="PRU01360"/>
    </source>
</evidence>
<evidence type="ECO:0000313" key="9">
    <source>
        <dbReference type="EMBL" id="RNI31392.1"/>
    </source>
</evidence>
<dbReference type="Pfam" id="PF07715">
    <property type="entry name" value="Plug"/>
    <property type="match status" value="1"/>
</dbReference>
<keyword evidence="6 7" id="KW-0998">Cell outer membrane</keyword>
<evidence type="ECO:0000256" key="6">
    <source>
        <dbReference type="ARBA" id="ARBA00023237"/>
    </source>
</evidence>
<keyword evidence="2 7" id="KW-0813">Transport</keyword>
<organism evidence="9 10">
    <name type="scientific">Rufibacter latericius</name>
    <dbReference type="NCBI Taxonomy" id="2487040"/>
    <lineage>
        <taxon>Bacteria</taxon>
        <taxon>Pseudomonadati</taxon>
        <taxon>Bacteroidota</taxon>
        <taxon>Cytophagia</taxon>
        <taxon>Cytophagales</taxon>
        <taxon>Hymenobacteraceae</taxon>
        <taxon>Rufibacter</taxon>
    </lineage>
</organism>
<keyword evidence="3 7" id="KW-1134">Transmembrane beta strand</keyword>
<dbReference type="NCBIfam" id="TIGR04056">
    <property type="entry name" value="OMP_RagA_SusC"/>
    <property type="match status" value="1"/>
</dbReference>
<dbReference type="InterPro" id="IPR012910">
    <property type="entry name" value="Plug_dom"/>
</dbReference>
<dbReference type="InterPro" id="IPR023997">
    <property type="entry name" value="TonB-dep_OMP_SusC/RagA_CS"/>
</dbReference>
<dbReference type="Gene3D" id="2.170.130.10">
    <property type="entry name" value="TonB-dependent receptor, plug domain"/>
    <property type="match status" value="1"/>
</dbReference>
<sequence>MQHFLPRGLKYLLLIPIYFIAHSMAVAQGITVKGKVTDDSGAGLPGVTVLLKGTTNAAPTDVNGAYSINVPSANGTLVFSYLGFLPQEVPINNRTTIDVQLGTDSKALDEVVVVGYGTQKRSDITGSVASIPKDRLSNLPVTDITQAIQGTTAGLSISQGSSVPGSSGSIQVRGVNSINASNSPFIVVDGVPFFGALNDLNPNDVESMEVLKDASSVAIYGTRGANGVILITTKRGSTGKPRVSYSGYYGVENISHELKPMSPEAYVQKYKDYMIAVGLTQTQVLPNNREVDAYNAGLTTDWLDEASQTGKIQEHNLSISGGTEAIQYFLGGGYLTQSGVVKGYEFNRASIRANLDATVTSFLKVGTSLFFADKNSDGGRANLLNATAMSPYSVPTDALGNYEIYPMFPELLFANPMLGLTTDRIDRNKNLNGSAYAEVTPGFIKGLKYRLNASAVYQIGRQSGYTGRLANDLVGSAYANNSESQNWVLENILSYNKDWGKHHIDLTGLYSAQETEYVWSGASSNTFINDQLSFNSLESGLNRTSSSDGNRSSLLSQMGRVNYSYDSRYLLTVTARRDGYSAFGANTNKYGLFPSLALGWNIANERFFQDLEFVNQLKLRFSYGKSGNQAIGVNQTSTIANSVRIPFNGASAVGVLAGTLGNANLNWETTTSSNVGIDFGFLRNRIHGTLEVYQTKSEDILLRRNIPVISGYTSVWDNLGVLENRGIEFTLNTVNVEAGKFRWETNFNITSNKNKLVDIYGDGKDDVVNRWFIGKPLGAIYDYRLTGIWQQGEDNTGSDPTAKPGDLKFEDINQDGIINADDRVYLGSTLPKWYGGLTNTFHYNNFHLSVFVQTSQGSLKGNPDVYYGDEAGKRNLPAEFGYWTPENRSNEWPSLSYRNPRGYSFPKDNSYVRIKDVRLSYTVPGSFLEKYSLSNLTLYVAGRNLYTFTDWIGWDPENNHSSRGSGDWANNYPLVRSISFGLNVTL</sequence>
<evidence type="ECO:0000256" key="1">
    <source>
        <dbReference type="ARBA" id="ARBA00004571"/>
    </source>
</evidence>
<dbReference type="SUPFAM" id="SSF56935">
    <property type="entry name" value="Porins"/>
    <property type="match status" value="1"/>
</dbReference>
<protein>
    <submittedName>
        <fullName evidence="9">TonB-dependent receptor</fullName>
    </submittedName>
</protein>
<dbReference type="InterPro" id="IPR036942">
    <property type="entry name" value="Beta-barrel_TonB_sf"/>
</dbReference>
<dbReference type="InterPro" id="IPR008969">
    <property type="entry name" value="CarboxyPept-like_regulatory"/>
</dbReference>
<dbReference type="Pfam" id="PF13715">
    <property type="entry name" value="CarbopepD_reg_2"/>
    <property type="match status" value="1"/>
</dbReference>
<dbReference type="InterPro" id="IPR039426">
    <property type="entry name" value="TonB-dep_rcpt-like"/>
</dbReference>